<dbReference type="KEGG" id="fms:M1R53_03315"/>
<name>A0A9E7DKX7_9FIRM</name>
<accession>A0A9E7DKX7</accession>
<dbReference type="AlphaFoldDB" id="A0A9E7DKX7"/>
<evidence type="ECO:0000313" key="1">
    <source>
        <dbReference type="EMBL" id="UQK59687.1"/>
    </source>
</evidence>
<proteinExistence type="predicted"/>
<organism evidence="1 2">
    <name type="scientific">Fenollaria massiliensis</name>
    <dbReference type="NCBI Taxonomy" id="938288"/>
    <lineage>
        <taxon>Bacteria</taxon>
        <taxon>Bacillati</taxon>
        <taxon>Bacillota</taxon>
        <taxon>Clostridia</taxon>
        <taxon>Eubacteriales</taxon>
        <taxon>Fenollaria</taxon>
    </lineage>
</organism>
<dbReference type="RefSeq" id="WP_249243062.1">
    <property type="nucleotide sequence ID" value="NZ_CP096649.1"/>
</dbReference>
<sequence>MDKKYIVIYVEDAKRIFDLFSFEGEEDFKEQVKSYVEEYLDSCRDFLYENYLYYYYEIKNPETAPDYHDEFDSFTRTSINKDNGYTFLR</sequence>
<gene>
    <name evidence="1" type="ORF">M1R53_03315</name>
</gene>
<evidence type="ECO:0000313" key="2">
    <source>
        <dbReference type="Proteomes" id="UP000831151"/>
    </source>
</evidence>
<protein>
    <submittedName>
        <fullName evidence="1">Uncharacterized protein</fullName>
    </submittedName>
</protein>
<dbReference type="Proteomes" id="UP000831151">
    <property type="component" value="Chromosome"/>
</dbReference>
<dbReference type="EMBL" id="CP096649">
    <property type="protein sequence ID" value="UQK59687.1"/>
    <property type="molecule type" value="Genomic_DNA"/>
</dbReference>
<keyword evidence="2" id="KW-1185">Reference proteome</keyword>
<reference evidence="1" key="1">
    <citation type="submission" date="2022-04" db="EMBL/GenBank/DDBJ databases">
        <title>Complete genome sequences of Ezakiella coagulans and Fenollaria massiliensis.</title>
        <authorList>
            <person name="France M.T."/>
            <person name="Clifford J."/>
            <person name="Narina S."/>
            <person name="Rutt L."/>
            <person name="Ravel J."/>
        </authorList>
    </citation>
    <scope>NUCLEOTIDE SEQUENCE</scope>
    <source>
        <strain evidence="1">C0061C2</strain>
    </source>
</reference>